<dbReference type="AlphaFoldDB" id="A0AA37T4H5"/>
<dbReference type="EMBL" id="BSPD01000064">
    <property type="protein sequence ID" value="GLS26948.1"/>
    <property type="molecule type" value="Genomic_DNA"/>
</dbReference>
<dbReference type="InterPro" id="IPR011990">
    <property type="entry name" value="TPR-like_helical_dom_sf"/>
</dbReference>
<reference evidence="2 3" key="1">
    <citation type="journal article" date="2014" name="Int. J. Syst. Evol. Microbiol.">
        <title>Complete genome sequence of Corynebacterium casei LMG S-19264T (=DSM 44701T), isolated from a smear-ripened cheese.</title>
        <authorList>
            <consortium name="US DOE Joint Genome Institute (JGI-PGF)"/>
            <person name="Walter F."/>
            <person name="Albersmeier A."/>
            <person name="Kalinowski J."/>
            <person name="Ruckert C."/>
        </authorList>
    </citation>
    <scope>NUCLEOTIDE SEQUENCE [LARGE SCALE GENOMIC DNA]</scope>
    <source>
        <strain evidence="2 3">NBRC 110095</strain>
    </source>
</reference>
<proteinExistence type="predicted"/>
<organism evidence="2 3">
    <name type="scientific">Marinibactrum halimedae</name>
    <dbReference type="NCBI Taxonomy" id="1444977"/>
    <lineage>
        <taxon>Bacteria</taxon>
        <taxon>Pseudomonadati</taxon>
        <taxon>Pseudomonadota</taxon>
        <taxon>Gammaproteobacteria</taxon>
        <taxon>Cellvibrionales</taxon>
        <taxon>Cellvibrionaceae</taxon>
        <taxon>Marinibactrum</taxon>
    </lineage>
</organism>
<protein>
    <recommendedName>
        <fullName evidence="4">Tetratricopeptide repeat protein</fullName>
    </recommendedName>
</protein>
<sequence>MLNRFPLSFHKPTLPAAIKKPRFSPLKKRPSPLKKRPGKNALPIVLFACLLSFSLGTLGQSLKAQYEIDRLIFSAEDSIQDGSFGDASRYLSQALGIGEPLPPLYYYLQGQIYLHNGQSTKAISALESYINRAGRSAKNYEKTLRQITQLQRKNDSSARKKQRQGQNIANLNWSEEKPAVQDYNHYLQSLYQTESETSALLQHINNLLKFYGYGDPDIKAATRIEGAVRHNISVKPPATLVTTTKHLSVGAGAQQETTSDRFSVYGINPYLTYQCSTPRASCDISNPATGEHWLYILDNESAASELAKAISALIRLLQKSG</sequence>
<dbReference type="SUPFAM" id="SSF48452">
    <property type="entry name" value="TPR-like"/>
    <property type="match status" value="1"/>
</dbReference>
<feature type="compositionally biased region" description="Polar residues" evidence="1">
    <location>
        <begin position="164"/>
        <end position="173"/>
    </location>
</feature>
<dbReference type="Gene3D" id="1.25.40.10">
    <property type="entry name" value="Tetratricopeptide repeat domain"/>
    <property type="match status" value="1"/>
</dbReference>
<accession>A0AA37T4H5</accession>
<evidence type="ECO:0000256" key="1">
    <source>
        <dbReference type="SAM" id="MobiDB-lite"/>
    </source>
</evidence>
<name>A0AA37T4H5_9GAMM</name>
<keyword evidence="3" id="KW-1185">Reference proteome</keyword>
<evidence type="ECO:0008006" key="4">
    <source>
        <dbReference type="Google" id="ProtNLM"/>
    </source>
</evidence>
<evidence type="ECO:0000313" key="2">
    <source>
        <dbReference type="EMBL" id="GLS26948.1"/>
    </source>
</evidence>
<comment type="caution">
    <text evidence="2">The sequence shown here is derived from an EMBL/GenBank/DDBJ whole genome shotgun (WGS) entry which is preliminary data.</text>
</comment>
<gene>
    <name evidence="2" type="ORF">GCM10007877_26670</name>
</gene>
<dbReference type="Proteomes" id="UP001156870">
    <property type="component" value="Unassembled WGS sequence"/>
</dbReference>
<feature type="region of interest" description="Disordered" evidence="1">
    <location>
        <begin position="150"/>
        <end position="173"/>
    </location>
</feature>
<evidence type="ECO:0000313" key="3">
    <source>
        <dbReference type="Proteomes" id="UP001156870"/>
    </source>
</evidence>